<dbReference type="Proteomes" id="UP000553442">
    <property type="component" value="Unassembled WGS sequence"/>
</dbReference>
<organism evidence="1 2">
    <name type="scientific">Halomonas campaniensis</name>
    <dbReference type="NCBI Taxonomy" id="213554"/>
    <lineage>
        <taxon>Bacteria</taxon>
        <taxon>Pseudomonadati</taxon>
        <taxon>Pseudomonadota</taxon>
        <taxon>Gammaproteobacteria</taxon>
        <taxon>Oceanospirillales</taxon>
        <taxon>Halomonadaceae</taxon>
        <taxon>Halomonas</taxon>
    </lineage>
</organism>
<name>A0A7W5K273_9GAMM</name>
<evidence type="ECO:0000313" key="1">
    <source>
        <dbReference type="EMBL" id="MBB3330628.1"/>
    </source>
</evidence>
<evidence type="ECO:0000313" key="2">
    <source>
        <dbReference type="Proteomes" id="UP000553442"/>
    </source>
</evidence>
<dbReference type="EMBL" id="JACHZF010000009">
    <property type="protein sequence ID" value="MBB3330628.1"/>
    <property type="molecule type" value="Genomic_DNA"/>
</dbReference>
<gene>
    <name evidence="1" type="ORF">BDK63_001496</name>
</gene>
<keyword evidence="2" id="KW-1185">Reference proteome</keyword>
<evidence type="ECO:0008006" key="3">
    <source>
        <dbReference type="Google" id="ProtNLM"/>
    </source>
</evidence>
<reference evidence="1 2" key="1">
    <citation type="submission" date="2020-08" db="EMBL/GenBank/DDBJ databases">
        <title>Genomic Encyclopedia of Archaeal and Bacterial Type Strains, Phase II (KMG-II): from individual species to whole genera.</title>
        <authorList>
            <person name="Goeker M."/>
        </authorList>
    </citation>
    <scope>NUCLEOTIDE SEQUENCE [LARGE SCALE GENOMIC DNA]</scope>
    <source>
        <strain evidence="1 2">5AG</strain>
    </source>
</reference>
<sequence>MSRALIRSPWLGRWLVIALLLGLSARIAMRLLAPAPPPVTGTQLPADALPPLPTANWHLPASPPGDAPAAARLPLSIVGTLRGREESDTILVMETPEGQRVVALGEPILDDVHLHALTSEGAVVRHAGRQEQIPWPTGPLPGPGVITLTTAPSCCPADAP</sequence>
<comment type="caution">
    <text evidence="1">The sequence shown here is derived from an EMBL/GenBank/DDBJ whole genome shotgun (WGS) entry which is preliminary data.</text>
</comment>
<proteinExistence type="predicted"/>
<dbReference type="AlphaFoldDB" id="A0A7W5K273"/>
<dbReference type="RefSeq" id="WP_183330743.1">
    <property type="nucleotide sequence ID" value="NZ_JACHZF010000009.1"/>
</dbReference>
<protein>
    <recommendedName>
        <fullName evidence="3">Type II secretion system protein GspC N-terminal domain-containing protein</fullName>
    </recommendedName>
</protein>
<accession>A0A7W5K273</accession>